<keyword evidence="4" id="KW-1185">Reference proteome</keyword>
<feature type="region of interest" description="Disordered" evidence="1">
    <location>
        <begin position="66"/>
        <end position="87"/>
    </location>
</feature>
<organism evidence="3 4">
    <name type="scientific">Kibdelosporangium phytohabitans</name>
    <dbReference type="NCBI Taxonomy" id="860235"/>
    <lineage>
        <taxon>Bacteria</taxon>
        <taxon>Bacillati</taxon>
        <taxon>Actinomycetota</taxon>
        <taxon>Actinomycetes</taxon>
        <taxon>Pseudonocardiales</taxon>
        <taxon>Pseudonocardiaceae</taxon>
        <taxon>Kibdelosporangium</taxon>
    </lineage>
</organism>
<sequence>MPLSLSRLGFLLIGCLTAALAPAGTAHAGERVVIPVTGGVAEIRPAGLAITFVTPGQRMIASAPSADLTRPGKVTRNGRSAQWSCPDRGLTASADVERGRLRITLSSSLDEN</sequence>
<evidence type="ECO:0000256" key="2">
    <source>
        <dbReference type="SAM" id="SignalP"/>
    </source>
</evidence>
<evidence type="ECO:0000313" key="4">
    <source>
        <dbReference type="Proteomes" id="UP000063699"/>
    </source>
</evidence>
<evidence type="ECO:0000313" key="3">
    <source>
        <dbReference type="EMBL" id="ALG11940.1"/>
    </source>
</evidence>
<dbReference type="KEGG" id="kphy:AOZ06_38260"/>
<evidence type="ECO:0000256" key="1">
    <source>
        <dbReference type="SAM" id="MobiDB-lite"/>
    </source>
</evidence>
<dbReference type="RefSeq" id="WP_054293836.1">
    <property type="nucleotide sequence ID" value="NZ_CP012752.1"/>
</dbReference>
<dbReference type="OrthoDB" id="3222930at2"/>
<feature type="chain" id="PRO_5006036020" evidence="2">
    <location>
        <begin position="29"/>
        <end position="112"/>
    </location>
</feature>
<feature type="signal peptide" evidence="2">
    <location>
        <begin position="1"/>
        <end position="28"/>
    </location>
</feature>
<dbReference type="STRING" id="860235.AOZ06_38260"/>
<dbReference type="EMBL" id="CP012752">
    <property type="protein sequence ID" value="ALG11940.1"/>
    <property type="molecule type" value="Genomic_DNA"/>
</dbReference>
<dbReference type="Proteomes" id="UP000063699">
    <property type="component" value="Chromosome"/>
</dbReference>
<dbReference type="AlphaFoldDB" id="A0A0N9IB97"/>
<reference evidence="3 4" key="1">
    <citation type="submission" date="2015-07" db="EMBL/GenBank/DDBJ databases">
        <title>Genome sequencing of Kibdelosporangium phytohabitans.</title>
        <authorList>
            <person name="Qin S."/>
            <person name="Xing K."/>
        </authorList>
    </citation>
    <scope>NUCLEOTIDE SEQUENCE [LARGE SCALE GENOMIC DNA]</scope>
    <source>
        <strain evidence="3 4">KLBMP1111</strain>
    </source>
</reference>
<keyword evidence="2" id="KW-0732">Signal</keyword>
<name>A0A0N9IB97_9PSEU</name>
<gene>
    <name evidence="3" type="ORF">AOZ06_38260</name>
</gene>
<proteinExistence type="predicted"/>
<protein>
    <submittedName>
        <fullName evidence="3">Uncharacterized protein</fullName>
    </submittedName>
</protein>
<accession>A0A0N9IB97</accession>